<reference evidence="5 6" key="1">
    <citation type="submission" date="2010-12" db="EMBL/GenBank/DDBJ databases">
        <authorList>
            <person name="Muzny D."/>
            <person name="Qin X."/>
            <person name="Deng J."/>
            <person name="Jiang H."/>
            <person name="Liu Y."/>
            <person name="Qu J."/>
            <person name="Song X.-Z."/>
            <person name="Zhang L."/>
            <person name="Thornton R."/>
            <person name="Coyle M."/>
            <person name="Francisco L."/>
            <person name="Jackson L."/>
            <person name="Javaid M."/>
            <person name="Korchina V."/>
            <person name="Kovar C."/>
            <person name="Mata R."/>
            <person name="Mathew T."/>
            <person name="Ngo R."/>
            <person name="Nguyen L."/>
            <person name="Nguyen N."/>
            <person name="Okwuonu G."/>
            <person name="Ongeri F."/>
            <person name="Pham C."/>
            <person name="Simmons D."/>
            <person name="Wilczek-Boney K."/>
            <person name="Hale W."/>
            <person name="Jakkamsetti A."/>
            <person name="Pham P."/>
            <person name="Ruth R."/>
            <person name="San Lucas F."/>
            <person name="Warren J."/>
            <person name="Zhang J."/>
            <person name="Zhao Z."/>
            <person name="Zhou C."/>
            <person name="Zhu D."/>
            <person name="Lee S."/>
            <person name="Bess C."/>
            <person name="Blankenburg K."/>
            <person name="Forbes L."/>
            <person name="Fu Q."/>
            <person name="Gubbala S."/>
            <person name="Hirani K."/>
            <person name="Jayaseelan J.C."/>
            <person name="Lara F."/>
            <person name="Munidasa M."/>
            <person name="Palculict T."/>
            <person name="Patil S."/>
            <person name="Pu L.-L."/>
            <person name="Saada N."/>
            <person name="Tang L."/>
            <person name="Weissenberger G."/>
            <person name="Zhu Y."/>
            <person name="Hemphill L."/>
            <person name="Shang Y."/>
            <person name="Youmans B."/>
            <person name="Ayvaz T."/>
            <person name="Ross M."/>
            <person name="Santibanez J."/>
            <person name="Aqrawi P."/>
            <person name="Gross S."/>
            <person name="Joshi V."/>
            <person name="Fowler G."/>
            <person name="Nazareth L."/>
            <person name="Reid J."/>
            <person name="Worley K."/>
            <person name="Petrosino J."/>
            <person name="Highlander S."/>
            <person name="Gibbs R."/>
        </authorList>
    </citation>
    <scope>NUCLEOTIDE SEQUENCE [LARGE SCALE GENOMIC DNA]</scope>
    <source>
        <strain evidence="5 6">DSM 3986</strain>
    </source>
</reference>
<name>E6LL99_9FIRM</name>
<comment type="caution">
    <text evidence="5">The sequence shown here is derived from an EMBL/GenBank/DDBJ whole genome shotgun (WGS) entry which is preliminary data.</text>
</comment>
<dbReference type="Gene3D" id="3.90.1720.10">
    <property type="entry name" value="endopeptidase domain like (from Nostoc punctiforme)"/>
    <property type="match status" value="1"/>
</dbReference>
<dbReference type="SUPFAM" id="SSF54001">
    <property type="entry name" value="Cysteine proteinases"/>
    <property type="match status" value="1"/>
</dbReference>
<dbReference type="AlphaFoldDB" id="E6LL99"/>
<keyword evidence="3" id="KW-0443">Lipid metabolism</keyword>
<dbReference type="GO" id="GO:0004623">
    <property type="term" value="F:phospholipase A2 activity"/>
    <property type="evidence" value="ECO:0007669"/>
    <property type="project" value="TreeGrafter"/>
</dbReference>
<evidence type="ECO:0000313" key="6">
    <source>
        <dbReference type="Proteomes" id="UP000003434"/>
    </source>
</evidence>
<keyword evidence="1" id="KW-0808">Transferase</keyword>
<dbReference type="PANTHER" id="PTHR13943:SF77">
    <property type="entry name" value="LRAT DOMAIN-CONTAINING PROTEIN"/>
    <property type="match status" value="1"/>
</dbReference>
<dbReference type="InterPro" id="IPR051496">
    <property type="entry name" value="H-rev107_PLA/AT"/>
</dbReference>
<evidence type="ECO:0000259" key="4">
    <source>
        <dbReference type="PROSITE" id="PS51934"/>
    </source>
</evidence>
<proteinExistence type="predicted"/>
<dbReference type="EMBL" id="AEPW01000024">
    <property type="protein sequence ID" value="EFU77387.1"/>
    <property type="molecule type" value="Genomic_DNA"/>
</dbReference>
<dbReference type="Proteomes" id="UP000003434">
    <property type="component" value="Unassembled WGS sequence"/>
</dbReference>
<accession>E6LL99</accession>
<keyword evidence="2" id="KW-0378">Hydrolase</keyword>
<dbReference type="PROSITE" id="PS51934">
    <property type="entry name" value="LRAT"/>
    <property type="match status" value="1"/>
</dbReference>
<dbReference type="RefSeq" id="WP_008750503.1">
    <property type="nucleotide sequence ID" value="NZ_GL622296.1"/>
</dbReference>
<protein>
    <submittedName>
        <fullName evidence="5">NC domain protein</fullName>
    </submittedName>
</protein>
<sequence>MILALLIAGKLLVRQGGDRPNREEKITGKQYFWRDKKEKNGYRLQQNLLDDHARILDKNNIRKATGSMSAMEEKFDRLVSDSFLKPGDVIGVSRRLYDHYGIYIGEGKVIHYADKTKDFGKDISIYETDLKGFIEGSKDYFVLHFPKEGGPPRKLRSSTNFTENPRERTGIFDFIFKAKYQLFSPEETIKRAKSRLGERAYNITRNNCEHFALWCKTGVSFSRQVDMALSI</sequence>
<evidence type="ECO:0000256" key="2">
    <source>
        <dbReference type="ARBA" id="ARBA00022801"/>
    </source>
</evidence>
<dbReference type="Pfam" id="PF04970">
    <property type="entry name" value="LRAT"/>
    <property type="match status" value="1"/>
</dbReference>
<dbReference type="GO" id="GO:0008970">
    <property type="term" value="F:phospholipase A1 activity"/>
    <property type="evidence" value="ECO:0007669"/>
    <property type="project" value="TreeGrafter"/>
</dbReference>
<dbReference type="HOGENOM" id="CLU_1198517_0_0_9"/>
<dbReference type="InterPro" id="IPR007053">
    <property type="entry name" value="LRAT_dom"/>
</dbReference>
<dbReference type="GO" id="GO:0016410">
    <property type="term" value="F:N-acyltransferase activity"/>
    <property type="evidence" value="ECO:0007669"/>
    <property type="project" value="TreeGrafter"/>
</dbReference>
<dbReference type="InterPro" id="IPR038765">
    <property type="entry name" value="Papain-like_cys_pep_sf"/>
</dbReference>
<dbReference type="GO" id="GO:0005737">
    <property type="term" value="C:cytoplasm"/>
    <property type="evidence" value="ECO:0007669"/>
    <property type="project" value="TreeGrafter"/>
</dbReference>
<evidence type="ECO:0000256" key="1">
    <source>
        <dbReference type="ARBA" id="ARBA00022679"/>
    </source>
</evidence>
<gene>
    <name evidence="5" type="ORF">HMPREF0381_0734</name>
</gene>
<organism evidence="5 6">
    <name type="scientific">Lachnoanaerobaculum saburreum DSM 3986</name>
    <dbReference type="NCBI Taxonomy" id="887325"/>
    <lineage>
        <taxon>Bacteria</taxon>
        <taxon>Bacillati</taxon>
        <taxon>Bacillota</taxon>
        <taxon>Clostridia</taxon>
        <taxon>Lachnospirales</taxon>
        <taxon>Lachnospiraceae</taxon>
        <taxon>Lachnoanaerobaculum</taxon>
    </lineage>
</organism>
<dbReference type="PANTHER" id="PTHR13943">
    <property type="entry name" value="HRAS-LIKE SUPPRESSOR - RELATED"/>
    <property type="match status" value="1"/>
</dbReference>
<dbReference type="eggNOG" id="COG1842">
    <property type="taxonomic scope" value="Bacteria"/>
</dbReference>
<dbReference type="GO" id="GO:0070292">
    <property type="term" value="P:N-acylphosphatidylethanolamine metabolic process"/>
    <property type="evidence" value="ECO:0007669"/>
    <property type="project" value="TreeGrafter"/>
</dbReference>
<evidence type="ECO:0000313" key="5">
    <source>
        <dbReference type="EMBL" id="EFU77387.1"/>
    </source>
</evidence>
<evidence type="ECO:0000256" key="3">
    <source>
        <dbReference type="ARBA" id="ARBA00023098"/>
    </source>
</evidence>
<feature type="domain" description="LRAT" evidence="4">
    <location>
        <begin position="89"/>
        <end position="224"/>
    </location>
</feature>